<accession>A0ABQ5V5G4</accession>
<organism evidence="1 2">
    <name type="scientific">Algimonas ampicilliniresistens</name>
    <dbReference type="NCBI Taxonomy" id="1298735"/>
    <lineage>
        <taxon>Bacteria</taxon>
        <taxon>Pseudomonadati</taxon>
        <taxon>Pseudomonadota</taxon>
        <taxon>Alphaproteobacteria</taxon>
        <taxon>Maricaulales</taxon>
        <taxon>Robiginitomaculaceae</taxon>
        <taxon>Algimonas</taxon>
    </lineage>
</organism>
<sequence>MSALNLAADALIMQQTLHAALANDLAVTATLGDPIRAFDDTPDDPVYPYLTYGQIRSEDTSGDAAPQSTHQMTLHLWSRYAGRAEVFDLLRMVSDTIRDSVPHTVLPLYTDVFRAPDGRTFHGLLRLSVTLTLETTA</sequence>
<evidence type="ECO:0000313" key="1">
    <source>
        <dbReference type="EMBL" id="GLQ22766.1"/>
    </source>
</evidence>
<name>A0ABQ5V5G4_9PROT</name>
<dbReference type="RefSeq" id="WP_284387477.1">
    <property type="nucleotide sequence ID" value="NZ_BSNK01000001.1"/>
</dbReference>
<dbReference type="Pfam" id="PF11367">
    <property type="entry name" value="Tail_completion_gp17"/>
    <property type="match status" value="1"/>
</dbReference>
<keyword evidence="2" id="KW-1185">Reference proteome</keyword>
<proteinExistence type="predicted"/>
<protein>
    <recommendedName>
        <fullName evidence="3">DUF3168 domain-containing protein</fullName>
    </recommendedName>
</protein>
<reference evidence="1" key="1">
    <citation type="journal article" date="2014" name="Int. J. Syst. Evol. Microbiol.">
        <title>Complete genome of a new Firmicutes species belonging to the dominant human colonic microbiota ('Ruminococcus bicirculans') reveals two chromosomes and a selective capacity to utilize plant glucans.</title>
        <authorList>
            <consortium name="NISC Comparative Sequencing Program"/>
            <person name="Wegmann U."/>
            <person name="Louis P."/>
            <person name="Goesmann A."/>
            <person name="Henrissat B."/>
            <person name="Duncan S.H."/>
            <person name="Flint H.J."/>
        </authorList>
    </citation>
    <scope>NUCLEOTIDE SEQUENCE</scope>
    <source>
        <strain evidence="1">NBRC 108219</strain>
    </source>
</reference>
<dbReference type="InterPro" id="IPR021508">
    <property type="entry name" value="Gp17-like"/>
</dbReference>
<evidence type="ECO:0008006" key="3">
    <source>
        <dbReference type="Google" id="ProtNLM"/>
    </source>
</evidence>
<reference evidence="1" key="2">
    <citation type="submission" date="2023-01" db="EMBL/GenBank/DDBJ databases">
        <title>Draft genome sequence of Algimonas ampicilliniresistens strain NBRC 108219.</title>
        <authorList>
            <person name="Sun Q."/>
            <person name="Mori K."/>
        </authorList>
    </citation>
    <scope>NUCLEOTIDE SEQUENCE</scope>
    <source>
        <strain evidence="1">NBRC 108219</strain>
    </source>
</reference>
<dbReference type="Proteomes" id="UP001161391">
    <property type="component" value="Unassembled WGS sequence"/>
</dbReference>
<dbReference type="Gene3D" id="3.30.2000.30">
    <property type="match status" value="1"/>
</dbReference>
<dbReference type="EMBL" id="BSNK01000001">
    <property type="protein sequence ID" value="GLQ22766.1"/>
    <property type="molecule type" value="Genomic_DNA"/>
</dbReference>
<evidence type="ECO:0000313" key="2">
    <source>
        <dbReference type="Proteomes" id="UP001161391"/>
    </source>
</evidence>
<comment type="caution">
    <text evidence="1">The sequence shown here is derived from an EMBL/GenBank/DDBJ whole genome shotgun (WGS) entry which is preliminary data.</text>
</comment>
<gene>
    <name evidence="1" type="ORF">GCM10007853_06400</name>
</gene>
<dbReference type="InterPro" id="IPR053745">
    <property type="entry name" value="Viral_Tail_Comp_sf"/>
</dbReference>